<sequence length="135" mass="14714">MDLSVSNTFVKMASIECFLRDVSSMIIATLSIINLKLTAPHTRVKKNSLRREQCTLSAQSMPAARTCLTSAGNQGSSSHISSKIEYMNAAPVQRSRIKVFATPAVVNSSLMVMQTSELAVMCGFRSHETISESKL</sequence>
<name>A0AAV2I5F8_LYMST</name>
<dbReference type="EMBL" id="CAXITT010000460">
    <property type="protein sequence ID" value="CAL1541929.1"/>
    <property type="molecule type" value="Genomic_DNA"/>
</dbReference>
<organism evidence="1 2">
    <name type="scientific">Lymnaea stagnalis</name>
    <name type="common">Great pond snail</name>
    <name type="synonym">Helix stagnalis</name>
    <dbReference type="NCBI Taxonomy" id="6523"/>
    <lineage>
        <taxon>Eukaryota</taxon>
        <taxon>Metazoa</taxon>
        <taxon>Spiralia</taxon>
        <taxon>Lophotrochozoa</taxon>
        <taxon>Mollusca</taxon>
        <taxon>Gastropoda</taxon>
        <taxon>Heterobranchia</taxon>
        <taxon>Euthyneura</taxon>
        <taxon>Panpulmonata</taxon>
        <taxon>Hygrophila</taxon>
        <taxon>Lymnaeoidea</taxon>
        <taxon>Lymnaeidae</taxon>
        <taxon>Lymnaea</taxon>
    </lineage>
</organism>
<accession>A0AAV2I5F8</accession>
<evidence type="ECO:0000313" key="2">
    <source>
        <dbReference type="Proteomes" id="UP001497497"/>
    </source>
</evidence>
<keyword evidence="2" id="KW-1185">Reference proteome</keyword>
<comment type="caution">
    <text evidence="1">The sequence shown here is derived from an EMBL/GenBank/DDBJ whole genome shotgun (WGS) entry which is preliminary data.</text>
</comment>
<proteinExistence type="predicted"/>
<reference evidence="1 2" key="1">
    <citation type="submission" date="2024-04" db="EMBL/GenBank/DDBJ databases">
        <authorList>
            <consortium name="Genoscope - CEA"/>
            <person name="William W."/>
        </authorList>
    </citation>
    <scope>NUCLEOTIDE SEQUENCE [LARGE SCALE GENOMIC DNA]</scope>
</reference>
<dbReference type="AlphaFoldDB" id="A0AAV2I5F8"/>
<evidence type="ECO:0000313" key="1">
    <source>
        <dbReference type="EMBL" id="CAL1541929.1"/>
    </source>
</evidence>
<gene>
    <name evidence="1" type="ORF">GSLYS_00015535001</name>
</gene>
<dbReference type="Proteomes" id="UP001497497">
    <property type="component" value="Unassembled WGS sequence"/>
</dbReference>
<protein>
    <submittedName>
        <fullName evidence="1">Uncharacterized protein</fullName>
    </submittedName>
</protein>